<evidence type="ECO:0000313" key="8">
    <source>
        <dbReference type="Proteomes" id="UP000679126"/>
    </source>
</evidence>
<organism evidence="7 8">
    <name type="scientific">Chitinophaga chungangae</name>
    <dbReference type="NCBI Taxonomy" id="2821488"/>
    <lineage>
        <taxon>Bacteria</taxon>
        <taxon>Pseudomonadati</taxon>
        <taxon>Bacteroidota</taxon>
        <taxon>Chitinophagia</taxon>
        <taxon>Chitinophagales</taxon>
        <taxon>Chitinophagaceae</taxon>
        <taxon>Chitinophaga</taxon>
    </lineage>
</organism>
<proteinExistence type="predicted"/>
<dbReference type="InterPro" id="IPR011990">
    <property type="entry name" value="TPR-like_helical_dom_sf"/>
</dbReference>
<gene>
    <name evidence="7" type="ORF">J7I43_24605</name>
</gene>
<accession>A0ABS3YL49</accession>
<evidence type="ECO:0000256" key="1">
    <source>
        <dbReference type="ARBA" id="ARBA00004442"/>
    </source>
</evidence>
<evidence type="ECO:0000256" key="2">
    <source>
        <dbReference type="ARBA" id="ARBA00023136"/>
    </source>
</evidence>
<dbReference type="Gene3D" id="1.25.40.10">
    <property type="entry name" value="Tetratricopeptide repeat domain"/>
    <property type="match status" value="1"/>
</dbReference>
<name>A0ABS3YL49_9BACT</name>
<dbReference type="InterPro" id="IPR006665">
    <property type="entry name" value="OmpA-like"/>
</dbReference>
<dbReference type="InterPro" id="IPR006664">
    <property type="entry name" value="OMP_bac"/>
</dbReference>
<reference evidence="8" key="1">
    <citation type="submission" date="2021-03" db="EMBL/GenBank/DDBJ databases">
        <title>Assistant Professor.</title>
        <authorList>
            <person name="Huq M.A."/>
        </authorList>
    </citation>
    <scope>NUCLEOTIDE SEQUENCE [LARGE SCALE GENOMIC DNA]</scope>
    <source>
        <strain evidence="8">MAH-28</strain>
    </source>
</reference>
<dbReference type="Pfam" id="PF07676">
    <property type="entry name" value="PD40"/>
    <property type="match status" value="1"/>
</dbReference>
<feature type="region of interest" description="Disordered" evidence="5">
    <location>
        <begin position="457"/>
        <end position="492"/>
    </location>
</feature>
<evidence type="ECO:0000256" key="4">
    <source>
        <dbReference type="PROSITE-ProRule" id="PRU00473"/>
    </source>
</evidence>
<protein>
    <submittedName>
        <fullName evidence="7">OmpA family protein</fullName>
    </submittedName>
</protein>
<evidence type="ECO:0000256" key="3">
    <source>
        <dbReference type="ARBA" id="ARBA00023237"/>
    </source>
</evidence>
<dbReference type="InterPro" id="IPR036737">
    <property type="entry name" value="OmpA-like_sf"/>
</dbReference>
<dbReference type="EMBL" id="JAGHKP010000009">
    <property type="protein sequence ID" value="MBO9155431.1"/>
    <property type="molecule type" value="Genomic_DNA"/>
</dbReference>
<feature type="domain" description="OmpA-like" evidence="6">
    <location>
        <begin position="493"/>
        <end position="611"/>
    </location>
</feature>
<comment type="subcellular location">
    <subcellularLocation>
        <location evidence="1">Cell outer membrane</location>
    </subcellularLocation>
</comment>
<dbReference type="SUPFAM" id="SSF48452">
    <property type="entry name" value="TPR-like"/>
    <property type="match status" value="1"/>
</dbReference>
<dbReference type="PRINTS" id="PR01021">
    <property type="entry name" value="OMPADOMAIN"/>
</dbReference>
<dbReference type="InterPro" id="IPR011659">
    <property type="entry name" value="WD40"/>
</dbReference>
<dbReference type="InterPro" id="IPR050330">
    <property type="entry name" value="Bact_OuterMem_StrucFunc"/>
</dbReference>
<dbReference type="RefSeq" id="WP_209148694.1">
    <property type="nucleotide sequence ID" value="NZ_JAGHKP010000009.1"/>
</dbReference>
<dbReference type="CDD" id="cd07185">
    <property type="entry name" value="OmpA_C-like"/>
    <property type="match status" value="1"/>
</dbReference>
<evidence type="ECO:0000256" key="5">
    <source>
        <dbReference type="SAM" id="MobiDB-lite"/>
    </source>
</evidence>
<keyword evidence="3" id="KW-0998">Cell outer membrane</keyword>
<dbReference type="PROSITE" id="PS51123">
    <property type="entry name" value="OMPA_2"/>
    <property type="match status" value="1"/>
</dbReference>
<comment type="caution">
    <text evidence="7">The sequence shown here is derived from an EMBL/GenBank/DDBJ whole genome shotgun (WGS) entry which is preliminary data.</text>
</comment>
<dbReference type="Pfam" id="PF00691">
    <property type="entry name" value="OmpA"/>
    <property type="match status" value="1"/>
</dbReference>
<dbReference type="PROSITE" id="PS51257">
    <property type="entry name" value="PROKAR_LIPOPROTEIN"/>
    <property type="match status" value="1"/>
</dbReference>
<dbReference type="Proteomes" id="UP000679126">
    <property type="component" value="Unassembled WGS sequence"/>
</dbReference>
<dbReference type="SUPFAM" id="SSF103088">
    <property type="entry name" value="OmpA-like"/>
    <property type="match status" value="1"/>
</dbReference>
<feature type="non-terminal residue" evidence="7">
    <location>
        <position position="611"/>
    </location>
</feature>
<sequence length="611" mass="67910">MIRRSITLTLTLTFACGLYAQEQKSILQLAEEAYAREEYAVAGALYQRQARSKGDRTPVPLLMKMARSYQEIGLFGEAAGVYRQVIARSDRPASAYFAYGEALRQLEQYDSARQQYALFTTTNADSLQLKTIALQSCDSAVVWLARPAPVELQPLKELNTPGSDLVSGVIQQGLLLMSNGYRGLVLNGGAEKNPRTDLRTQHPFYKAYAYQQYTQGNATMYLEELAPKLLGGFDYHIGPVCLSNNEDTLYATINLQGKDIALTSRKGPVNGVRQLQLYQSIKKDGRWSELVLLPGINVAGYSSSHAVLNDSGNILYFVSDRPGGLGQSDLWYAEKQADGNWGAPVNCGSRINTLASETFPTVNEEGILYFSSKGYAGLGGYDIYRVKGEKSDWETPENMKAPFNTGADDIGLVLKQNGYQGYLSSNKKGGMGLDDIYYFEDAGYIHRVNHRSPDAILHRPAGEKDPYAPARPTTGSGTEGPSLVKRPLTTEEEADKRQLEQLKFLYDYNSAGLLTESRQLLDQVAGILQRRPDWKIVIASFADNRGGDQYNTDLSALRCFAVIDYLSRKGIDPKRLYYSNKGELEPVNKCKDGVPCSEEEYRENRRSELKV</sequence>
<evidence type="ECO:0000259" key="6">
    <source>
        <dbReference type="PROSITE" id="PS51123"/>
    </source>
</evidence>
<dbReference type="PANTHER" id="PTHR30329">
    <property type="entry name" value="STATOR ELEMENT OF FLAGELLAR MOTOR COMPLEX"/>
    <property type="match status" value="1"/>
</dbReference>
<feature type="compositionally biased region" description="Basic and acidic residues" evidence="5">
    <location>
        <begin position="457"/>
        <end position="466"/>
    </location>
</feature>
<dbReference type="Gene3D" id="3.30.1330.60">
    <property type="entry name" value="OmpA-like domain"/>
    <property type="match status" value="1"/>
</dbReference>
<evidence type="ECO:0000313" key="7">
    <source>
        <dbReference type="EMBL" id="MBO9155431.1"/>
    </source>
</evidence>
<keyword evidence="2 4" id="KW-0472">Membrane</keyword>
<keyword evidence="8" id="KW-1185">Reference proteome</keyword>
<dbReference type="PANTHER" id="PTHR30329:SF21">
    <property type="entry name" value="LIPOPROTEIN YIAD-RELATED"/>
    <property type="match status" value="1"/>
</dbReference>